<dbReference type="Pfam" id="PF07727">
    <property type="entry name" value="RVT_2"/>
    <property type="match status" value="1"/>
</dbReference>
<reference evidence="4" key="1">
    <citation type="journal article" date="2022" name="Int. J. Mol. Sci.">
        <title>Draft Genome of Tanacetum Coccineum: Genomic Comparison of Closely Related Tanacetum-Family Plants.</title>
        <authorList>
            <person name="Yamashiro T."/>
            <person name="Shiraishi A."/>
            <person name="Nakayama K."/>
            <person name="Satake H."/>
        </authorList>
    </citation>
    <scope>NUCLEOTIDE SEQUENCE</scope>
</reference>
<sequence>MKPYHEQTDDELTEKELKQKRCYRLQGLGHHAKELIIRIQLQAEEFDLMAAAADLDEIEEVNANCILMANFVEQDGGTVISHPIATVEKHKLENENVELEFQVRNYEKENAHLKTTYKNLFDSILVTRAQTKTIINSLQDKLHDSIYENVKLRTQLFDKVSEQKDTTKGTSVNTKFCKQSILGKLLSSSGSKLYAVTSFPKSKGLPKIDKTHALSKPVTSNSVPTPQESKVVKNDNVIALGMFRINPFKPSREEKYVSNKVRASVDKSYHMFHNLIHTLRNDLIPLVKLFSLTGVLQHTKTRRPQPRSNTKNDRVPYASMSSCSKNKEVVVEEHPRNLLLSKNKKHMSSEISENYAMGAQLVTRLRQFFELDIKKVAFRRNTCFVWNLEGVDLLKGNRTTNLYTINLHEMASASPICLMLGTSTKTWCSPYPKNDHEILEAWSKCDMLFHWLLLLTPVHTEAMYDDTVIGGQTVSFSKNCPAAQAPQVLQTPTATINNIYTYDEEKHGHPKQDSLVEGYHGTREGIDFKESFTSVARMEAIGIFLAYVAHKSFTVFQMDVKTIFFHGTLKEDISVQCTCHLLYGARVPRTKANLEAPQRDVDYAGCKDTFKSTSGGAQFLGEKLVSWSLKKQDLVVPYFLPTDDPLKCLNKAMAFMCTTPASSYPSTNNQLETSLDPINQVDMQGRQTQSYVGNFSNDTGDRVDSHSGAYSLTTNPIFQPDGIDLYDSDCDDISTAKAALMDNLSSYSSDDLSEVPHSKTYQNDIANQSMQAMQNFEQTPIVDFPDNEITSDSNIIPYSQYLQDTQQEAVQDTNLYVQQDSMILSIIKQMSEQMINHVNN</sequence>
<keyword evidence="1" id="KW-0175">Coiled coil</keyword>
<dbReference type="EMBL" id="BQNB010013545">
    <property type="protein sequence ID" value="GJT17304.1"/>
    <property type="molecule type" value="Genomic_DNA"/>
</dbReference>
<feature type="region of interest" description="Disordered" evidence="2">
    <location>
        <begin position="298"/>
        <end position="320"/>
    </location>
</feature>
<evidence type="ECO:0000256" key="2">
    <source>
        <dbReference type="SAM" id="MobiDB-lite"/>
    </source>
</evidence>
<dbReference type="Proteomes" id="UP001151760">
    <property type="component" value="Unassembled WGS sequence"/>
</dbReference>
<protein>
    <submittedName>
        <fullName evidence="4">Retrovirus-related pol polyprotein from transposon TNT 1-94</fullName>
    </submittedName>
</protein>
<proteinExistence type="predicted"/>
<comment type="caution">
    <text evidence="4">The sequence shown here is derived from an EMBL/GenBank/DDBJ whole genome shotgun (WGS) entry which is preliminary data.</text>
</comment>
<evidence type="ECO:0000313" key="5">
    <source>
        <dbReference type="Proteomes" id="UP001151760"/>
    </source>
</evidence>
<organism evidence="4 5">
    <name type="scientific">Tanacetum coccineum</name>
    <dbReference type="NCBI Taxonomy" id="301880"/>
    <lineage>
        <taxon>Eukaryota</taxon>
        <taxon>Viridiplantae</taxon>
        <taxon>Streptophyta</taxon>
        <taxon>Embryophyta</taxon>
        <taxon>Tracheophyta</taxon>
        <taxon>Spermatophyta</taxon>
        <taxon>Magnoliopsida</taxon>
        <taxon>eudicotyledons</taxon>
        <taxon>Gunneridae</taxon>
        <taxon>Pentapetalae</taxon>
        <taxon>asterids</taxon>
        <taxon>campanulids</taxon>
        <taxon>Asterales</taxon>
        <taxon>Asteraceae</taxon>
        <taxon>Asteroideae</taxon>
        <taxon>Anthemideae</taxon>
        <taxon>Anthemidinae</taxon>
        <taxon>Tanacetum</taxon>
    </lineage>
</organism>
<name>A0ABQ5BWR0_9ASTR</name>
<reference evidence="4" key="2">
    <citation type="submission" date="2022-01" db="EMBL/GenBank/DDBJ databases">
        <authorList>
            <person name="Yamashiro T."/>
            <person name="Shiraishi A."/>
            <person name="Satake H."/>
            <person name="Nakayama K."/>
        </authorList>
    </citation>
    <scope>NUCLEOTIDE SEQUENCE</scope>
</reference>
<gene>
    <name evidence="4" type="ORF">Tco_0876010</name>
</gene>
<feature type="coiled-coil region" evidence="1">
    <location>
        <begin position="89"/>
        <end position="116"/>
    </location>
</feature>
<evidence type="ECO:0000259" key="3">
    <source>
        <dbReference type="Pfam" id="PF07727"/>
    </source>
</evidence>
<evidence type="ECO:0000256" key="1">
    <source>
        <dbReference type="SAM" id="Coils"/>
    </source>
</evidence>
<dbReference type="InterPro" id="IPR013103">
    <property type="entry name" value="RVT_2"/>
</dbReference>
<accession>A0ABQ5BWR0</accession>
<keyword evidence="5" id="KW-1185">Reference proteome</keyword>
<evidence type="ECO:0000313" key="4">
    <source>
        <dbReference type="EMBL" id="GJT17304.1"/>
    </source>
</evidence>
<feature type="domain" description="Reverse transcriptase Ty1/copia-type" evidence="3">
    <location>
        <begin position="503"/>
        <end position="576"/>
    </location>
</feature>